<feature type="signal peptide" evidence="1">
    <location>
        <begin position="1"/>
        <end position="18"/>
    </location>
</feature>
<comment type="caution">
    <text evidence="3">The sequence shown here is derived from an EMBL/GenBank/DDBJ whole genome shotgun (WGS) entry which is preliminary data.</text>
</comment>
<dbReference type="Gene3D" id="2.160.20.120">
    <property type="match status" value="1"/>
</dbReference>
<proteinExistence type="predicted"/>
<sequence>MKNLIVLLALFVSTIMVGQDAIEKTVGEFSTLKVYDLIEVKMIKSDIDKVIISGKNAEEVNVVNKNGTLKIKMKLQEVFDGNSTSVVLHYTDIETIDANEGTSITVESIIEQFEIDLKTQEGATIKANLNVTYANIRAVTGGVIETAGTSKNQDISLYTGGVFKGENCISENTQVAIKVAGEAHVHATEGVEAKIRAGGDVYIYGNPKRVDESRVFGGRIKRVN</sequence>
<feature type="domain" description="Putative auto-transporter adhesin head GIN" evidence="2">
    <location>
        <begin position="28"/>
        <end position="207"/>
    </location>
</feature>
<dbReference type="RefSeq" id="WP_120199978.1">
    <property type="nucleotide sequence ID" value="NZ_RAQJ01000001.1"/>
</dbReference>
<evidence type="ECO:0000259" key="2">
    <source>
        <dbReference type="Pfam" id="PF10988"/>
    </source>
</evidence>
<gene>
    <name evidence="3" type="ORF">BXY80_0883</name>
</gene>
<dbReference type="AlphaFoldDB" id="A0A420DX51"/>
<protein>
    <submittedName>
        <fullName evidence="3">Putative autotransporter adhesin-like protein</fullName>
    </submittedName>
</protein>
<evidence type="ECO:0000256" key="1">
    <source>
        <dbReference type="SAM" id="SignalP"/>
    </source>
</evidence>
<organism evidence="3 4">
    <name type="scientific">Ichthyenterobacterium magnum</name>
    <dbReference type="NCBI Taxonomy" id="1230530"/>
    <lineage>
        <taxon>Bacteria</taxon>
        <taxon>Pseudomonadati</taxon>
        <taxon>Bacteroidota</taxon>
        <taxon>Flavobacteriia</taxon>
        <taxon>Flavobacteriales</taxon>
        <taxon>Flavobacteriaceae</taxon>
        <taxon>Ichthyenterobacterium</taxon>
    </lineage>
</organism>
<dbReference type="Pfam" id="PF10988">
    <property type="entry name" value="DUF2807"/>
    <property type="match status" value="1"/>
</dbReference>
<evidence type="ECO:0000313" key="4">
    <source>
        <dbReference type="Proteomes" id="UP000284892"/>
    </source>
</evidence>
<dbReference type="InterPro" id="IPR021255">
    <property type="entry name" value="DUF2807"/>
</dbReference>
<dbReference type="EMBL" id="RAQJ01000001">
    <property type="protein sequence ID" value="RKE98789.1"/>
    <property type="molecule type" value="Genomic_DNA"/>
</dbReference>
<accession>A0A420DX51</accession>
<evidence type="ECO:0000313" key="3">
    <source>
        <dbReference type="EMBL" id="RKE98789.1"/>
    </source>
</evidence>
<keyword evidence="4" id="KW-1185">Reference proteome</keyword>
<keyword evidence="1" id="KW-0732">Signal</keyword>
<dbReference type="Proteomes" id="UP000284892">
    <property type="component" value="Unassembled WGS sequence"/>
</dbReference>
<dbReference type="OrthoDB" id="704821at2"/>
<feature type="chain" id="PRO_5019147386" evidence="1">
    <location>
        <begin position="19"/>
        <end position="224"/>
    </location>
</feature>
<reference evidence="3 4" key="1">
    <citation type="submission" date="2018-09" db="EMBL/GenBank/DDBJ databases">
        <title>Genomic Encyclopedia of Archaeal and Bacterial Type Strains, Phase II (KMG-II): from individual species to whole genera.</title>
        <authorList>
            <person name="Goeker M."/>
        </authorList>
    </citation>
    <scope>NUCLEOTIDE SEQUENCE [LARGE SCALE GENOMIC DNA]</scope>
    <source>
        <strain evidence="3 4">DSM 26283</strain>
    </source>
</reference>
<name>A0A420DX51_9FLAO</name>